<dbReference type="EMBL" id="AUZM01000032">
    <property type="protein sequence ID" value="ERT06729.1"/>
    <property type="molecule type" value="Genomic_DNA"/>
</dbReference>
<sequence>MLTEIEVHPFVEWGSGDKTLVFIHYFGGAAISWQWVAQQLPDFRCIAFNVPGFGGTSAPQKPTLQQYADTISQTLADLNLKNYSLIGHSMGGKLALQVAINCDFSPQQIILIAPSPPTQEPMPEAEKQRLLDHHPSTENAETTIKNATQKPLDEEQYAVAIQTHKIVEDAAWRWWLLEGMNHSIADQIVQLRIPVTVLASKDDPVIYYSLIQSDVIGLLPNAKLITIENVGHLIPLETAEWTATQLRQIILSDQE</sequence>
<protein>
    <submittedName>
        <fullName evidence="3">Alpha/beta hydrolase fold family protein</fullName>
    </submittedName>
</protein>
<comment type="caution">
    <text evidence="3">The sequence shown here is derived from an EMBL/GenBank/DDBJ whole genome shotgun (WGS) entry which is preliminary data.</text>
</comment>
<keyword evidence="4" id="KW-1185">Reference proteome</keyword>
<evidence type="ECO:0000259" key="2">
    <source>
        <dbReference type="Pfam" id="PF12697"/>
    </source>
</evidence>
<dbReference type="RefSeq" id="WP_023067122.1">
    <property type="nucleotide sequence ID" value="NZ_AUZM01000032.1"/>
</dbReference>
<evidence type="ECO:0000313" key="3">
    <source>
        <dbReference type="EMBL" id="ERT06729.1"/>
    </source>
</evidence>
<dbReference type="AlphaFoldDB" id="U7QFK3"/>
<dbReference type="SUPFAM" id="SSF53474">
    <property type="entry name" value="alpha/beta-Hydrolases"/>
    <property type="match status" value="1"/>
</dbReference>
<organism evidence="3 4">
    <name type="scientific">Lyngbya aestuarii BL J</name>
    <dbReference type="NCBI Taxonomy" id="1348334"/>
    <lineage>
        <taxon>Bacteria</taxon>
        <taxon>Bacillati</taxon>
        <taxon>Cyanobacteriota</taxon>
        <taxon>Cyanophyceae</taxon>
        <taxon>Oscillatoriophycideae</taxon>
        <taxon>Oscillatoriales</taxon>
        <taxon>Microcoleaceae</taxon>
        <taxon>Lyngbya</taxon>
    </lineage>
</organism>
<feature type="domain" description="AB hydrolase-1" evidence="2">
    <location>
        <begin position="20"/>
        <end position="243"/>
    </location>
</feature>
<dbReference type="PRINTS" id="PR00111">
    <property type="entry name" value="ABHYDROLASE"/>
</dbReference>
<dbReference type="Pfam" id="PF12697">
    <property type="entry name" value="Abhydrolase_6"/>
    <property type="match status" value="1"/>
</dbReference>
<dbReference type="PANTHER" id="PTHR43798:SF31">
    <property type="entry name" value="AB HYDROLASE SUPERFAMILY PROTEIN YCLE"/>
    <property type="match status" value="1"/>
</dbReference>
<evidence type="ECO:0000313" key="4">
    <source>
        <dbReference type="Proteomes" id="UP000017127"/>
    </source>
</evidence>
<accession>U7QFK3</accession>
<dbReference type="InterPro" id="IPR050266">
    <property type="entry name" value="AB_hydrolase_sf"/>
</dbReference>
<keyword evidence="1 3" id="KW-0378">Hydrolase</keyword>
<dbReference type="GO" id="GO:0016020">
    <property type="term" value="C:membrane"/>
    <property type="evidence" value="ECO:0007669"/>
    <property type="project" value="TreeGrafter"/>
</dbReference>
<dbReference type="Gene3D" id="3.40.50.1820">
    <property type="entry name" value="alpha/beta hydrolase"/>
    <property type="match status" value="1"/>
</dbReference>
<evidence type="ECO:0000256" key="1">
    <source>
        <dbReference type="ARBA" id="ARBA00022801"/>
    </source>
</evidence>
<dbReference type="Proteomes" id="UP000017127">
    <property type="component" value="Unassembled WGS sequence"/>
</dbReference>
<dbReference type="GO" id="GO:0016787">
    <property type="term" value="F:hydrolase activity"/>
    <property type="evidence" value="ECO:0007669"/>
    <property type="project" value="UniProtKB-KW"/>
</dbReference>
<dbReference type="InterPro" id="IPR029058">
    <property type="entry name" value="AB_hydrolase_fold"/>
</dbReference>
<dbReference type="InterPro" id="IPR000073">
    <property type="entry name" value="AB_hydrolase_1"/>
</dbReference>
<reference evidence="3 4" key="1">
    <citation type="journal article" date="2013" name="Front. Microbiol.">
        <title>Comparative genomic analyses of the cyanobacterium, Lyngbya aestuarii BL J, a powerful hydrogen producer.</title>
        <authorList>
            <person name="Kothari A."/>
            <person name="Vaughn M."/>
            <person name="Garcia-Pichel F."/>
        </authorList>
    </citation>
    <scope>NUCLEOTIDE SEQUENCE [LARGE SCALE GENOMIC DNA]</scope>
    <source>
        <strain evidence="3 4">BL J</strain>
    </source>
</reference>
<dbReference type="PANTHER" id="PTHR43798">
    <property type="entry name" value="MONOACYLGLYCEROL LIPASE"/>
    <property type="match status" value="1"/>
</dbReference>
<dbReference type="OrthoDB" id="9808398at2"/>
<name>U7QFK3_9CYAN</name>
<proteinExistence type="predicted"/>
<gene>
    <name evidence="3" type="ORF">M595_3376</name>
</gene>